<name>A0ABR6GBF4_9HYPH</name>
<keyword evidence="2" id="KW-1185">Reference proteome</keyword>
<proteinExistence type="predicted"/>
<organism evidence="1 2">
    <name type="scientific">Rhizobium laguerreae</name>
    <dbReference type="NCBI Taxonomy" id="1076926"/>
    <lineage>
        <taxon>Bacteria</taxon>
        <taxon>Pseudomonadati</taxon>
        <taxon>Pseudomonadota</taxon>
        <taxon>Alphaproteobacteria</taxon>
        <taxon>Hyphomicrobiales</taxon>
        <taxon>Rhizobiaceae</taxon>
        <taxon>Rhizobium/Agrobacterium group</taxon>
        <taxon>Rhizobium</taxon>
    </lineage>
</organism>
<protein>
    <submittedName>
        <fullName evidence="1">Uncharacterized protein</fullName>
    </submittedName>
</protein>
<evidence type="ECO:0000313" key="1">
    <source>
        <dbReference type="EMBL" id="MBB3163246.1"/>
    </source>
</evidence>
<dbReference type="Proteomes" id="UP000542811">
    <property type="component" value="Unassembled WGS sequence"/>
</dbReference>
<reference evidence="1 2" key="1">
    <citation type="submission" date="2020-08" db="EMBL/GenBank/DDBJ databases">
        <title>Genomic Encyclopedia of Type Strains, Phase III (KMG-III): the genomes of soil and plant-associated and newly described type strains.</title>
        <authorList>
            <person name="Whitman W."/>
        </authorList>
    </citation>
    <scope>NUCLEOTIDE SEQUENCE [LARGE SCALE GENOMIC DNA]</scope>
    <source>
        <strain evidence="1 2">CECT 8280</strain>
    </source>
</reference>
<comment type="caution">
    <text evidence="1">The sequence shown here is derived from an EMBL/GenBank/DDBJ whole genome shotgun (WGS) entry which is preliminary data.</text>
</comment>
<sequence length="81" mass="9029">MSIAIRLPESSGRFKYRAPRRHHALRHPRPGGGLTLADRIVIMRDGCTEQIAPPITIYRQPQTAFVVGFMGSVPAEGEMTR</sequence>
<accession>A0ABR6GBF4</accession>
<gene>
    <name evidence="1" type="ORF">FHS25_003724</name>
</gene>
<dbReference type="EMBL" id="JACHXX010000004">
    <property type="protein sequence ID" value="MBB3163246.1"/>
    <property type="molecule type" value="Genomic_DNA"/>
</dbReference>
<evidence type="ECO:0000313" key="2">
    <source>
        <dbReference type="Proteomes" id="UP000542811"/>
    </source>
</evidence>